<dbReference type="Gene3D" id="3.40.1390.10">
    <property type="entry name" value="MurE/MurF, N-terminal domain"/>
    <property type="match status" value="1"/>
</dbReference>
<comment type="pathway">
    <text evidence="9">Cell wall biogenesis; peptidoglycan biosynthesis.</text>
</comment>
<keyword evidence="5" id="KW-0067">ATP-binding</keyword>
<keyword evidence="6 9" id="KW-0133">Cell shape</keyword>
<keyword evidence="7 9" id="KW-0573">Peptidoglycan synthesis</keyword>
<dbReference type="Pfam" id="PF02875">
    <property type="entry name" value="Mur_ligase_C"/>
    <property type="match status" value="1"/>
</dbReference>
<accession>A0ABV2SE96</accession>
<feature type="domain" description="Mur ligase central" evidence="11">
    <location>
        <begin position="97"/>
        <end position="297"/>
    </location>
</feature>
<comment type="caution">
    <text evidence="12">The sequence shown here is derived from an EMBL/GenBank/DDBJ whole genome shotgun (WGS) entry which is preliminary data.</text>
</comment>
<evidence type="ECO:0000256" key="2">
    <source>
        <dbReference type="ARBA" id="ARBA00022490"/>
    </source>
</evidence>
<dbReference type="Gene3D" id="3.90.190.20">
    <property type="entry name" value="Mur ligase, C-terminal domain"/>
    <property type="match status" value="1"/>
</dbReference>
<dbReference type="EMBL" id="JBEWTB010000002">
    <property type="protein sequence ID" value="MET4756083.1"/>
    <property type="molecule type" value="Genomic_DNA"/>
</dbReference>
<keyword evidence="9" id="KW-0131">Cell cycle</keyword>
<gene>
    <name evidence="12" type="ORF">V5J35_001275</name>
</gene>
<comment type="subcellular location">
    <subcellularLocation>
        <location evidence="9">Cytoplasm</location>
    </subcellularLocation>
</comment>
<dbReference type="EC" id="6.3.2.13" evidence="12"/>
<keyword evidence="3 12" id="KW-0436">Ligase</keyword>
<dbReference type="Pfam" id="PF08245">
    <property type="entry name" value="Mur_ligase_M"/>
    <property type="match status" value="1"/>
</dbReference>
<dbReference type="InterPro" id="IPR005761">
    <property type="entry name" value="UDP-N-AcMur-Glu-dNH2Pim_ligase"/>
</dbReference>
<comment type="similarity">
    <text evidence="1">Belongs to the MurCDEF family. MurE subfamily.</text>
</comment>
<keyword evidence="2" id="KW-0963">Cytoplasm</keyword>
<keyword evidence="9" id="KW-0132">Cell division</keyword>
<dbReference type="SUPFAM" id="SSF53623">
    <property type="entry name" value="MurD-like peptide ligases, catalytic domain"/>
    <property type="match status" value="1"/>
</dbReference>
<evidence type="ECO:0000256" key="8">
    <source>
        <dbReference type="ARBA" id="ARBA00023316"/>
    </source>
</evidence>
<evidence type="ECO:0000313" key="13">
    <source>
        <dbReference type="Proteomes" id="UP001549366"/>
    </source>
</evidence>
<evidence type="ECO:0000256" key="5">
    <source>
        <dbReference type="ARBA" id="ARBA00022840"/>
    </source>
</evidence>
<dbReference type="PANTHER" id="PTHR23135:SF4">
    <property type="entry name" value="UDP-N-ACETYLMURAMOYL-L-ALANYL-D-GLUTAMATE--2,6-DIAMINOPIMELATE LIGASE MURE HOMOLOG, CHLOROPLASTIC"/>
    <property type="match status" value="1"/>
</dbReference>
<dbReference type="SUPFAM" id="SSF53244">
    <property type="entry name" value="MurD-like peptide ligases, peptide-binding domain"/>
    <property type="match status" value="1"/>
</dbReference>
<evidence type="ECO:0000256" key="6">
    <source>
        <dbReference type="ARBA" id="ARBA00022960"/>
    </source>
</evidence>
<evidence type="ECO:0000256" key="4">
    <source>
        <dbReference type="ARBA" id="ARBA00022741"/>
    </source>
</evidence>
<dbReference type="InterPro" id="IPR035911">
    <property type="entry name" value="MurE/MurF_N"/>
</dbReference>
<dbReference type="PANTHER" id="PTHR23135">
    <property type="entry name" value="MUR LIGASE FAMILY MEMBER"/>
    <property type="match status" value="1"/>
</dbReference>
<proteinExistence type="inferred from homology"/>
<dbReference type="Proteomes" id="UP001549366">
    <property type="component" value="Unassembled WGS sequence"/>
</dbReference>
<dbReference type="InterPro" id="IPR018109">
    <property type="entry name" value="Folylpolyglutamate_synth_CS"/>
</dbReference>
<dbReference type="NCBIfam" id="TIGR01085">
    <property type="entry name" value="murE"/>
    <property type="match status" value="1"/>
</dbReference>
<organism evidence="12 13">
    <name type="scientific">Endozoicomonas lisbonensis</name>
    <dbReference type="NCBI Taxonomy" id="3120522"/>
    <lineage>
        <taxon>Bacteria</taxon>
        <taxon>Pseudomonadati</taxon>
        <taxon>Pseudomonadota</taxon>
        <taxon>Gammaproteobacteria</taxon>
        <taxon>Oceanospirillales</taxon>
        <taxon>Endozoicomonadaceae</taxon>
        <taxon>Endozoicomonas</taxon>
    </lineage>
</organism>
<dbReference type="RefSeq" id="WP_354010445.1">
    <property type="nucleotide sequence ID" value="NZ_JBEWTA010000001.1"/>
</dbReference>
<dbReference type="SUPFAM" id="SSF63418">
    <property type="entry name" value="MurE/MurF N-terminal domain"/>
    <property type="match status" value="1"/>
</dbReference>
<dbReference type="InterPro" id="IPR036615">
    <property type="entry name" value="Mur_ligase_C_dom_sf"/>
</dbReference>
<evidence type="ECO:0000256" key="9">
    <source>
        <dbReference type="RuleBase" id="RU004135"/>
    </source>
</evidence>
<dbReference type="InterPro" id="IPR004101">
    <property type="entry name" value="Mur_ligase_C"/>
</dbReference>
<keyword evidence="8 9" id="KW-0961">Cell wall biogenesis/degradation</keyword>
<sequence>MLLQSTLTSLRKLPLTCFEADSRKVLPGSIFVCSQGLNHDSHHFVDEAVARGAIGLIATRPVDTRLPCFVMPGHAMSISLISHYYQNPQRQLFNIGVTGTNGKTTVAYSLHKILNQTSPSAYTGTLGCEFDGHQGELINTTPDAITLLNLMKRMVDKGVTHHVMEVSSHALDQDRVSCMDYDITIFTNLGEDHIDYHGSRDDYLQAKLRLADRLKPDGFAIINLDDPMAMAIMDRCQQKSRILTYSTQNPEASLYADPVSASCQGAEFQLHYQGSAYKVSTPLPFQFNVENSLAILAPLLATGQEPEQAINYLKYLSPVPGRCEVISLGNGATAIVDYAHNHDALSGLIRHVRQHTNGHVLTVIGVTGDRLMDAEVIGRCCSQLSDHSFFTTDNPMGLEPDTILASMCRQAISNKITIEANRERAIALALSRFSQQKHSNDVLLVCGKGPETWQYTSIDKLQSEPYAGDKAVIETYARAGGLLL</sequence>
<dbReference type="InterPro" id="IPR036565">
    <property type="entry name" value="Mur-like_cat_sf"/>
</dbReference>
<dbReference type="Gene3D" id="3.40.1190.10">
    <property type="entry name" value="Mur-like, catalytic domain"/>
    <property type="match status" value="1"/>
</dbReference>
<evidence type="ECO:0000313" key="12">
    <source>
        <dbReference type="EMBL" id="MET4756083.1"/>
    </source>
</evidence>
<evidence type="ECO:0000256" key="3">
    <source>
        <dbReference type="ARBA" id="ARBA00022598"/>
    </source>
</evidence>
<evidence type="ECO:0000256" key="7">
    <source>
        <dbReference type="ARBA" id="ARBA00022984"/>
    </source>
</evidence>
<name>A0ABV2SE96_9GAMM</name>
<evidence type="ECO:0000259" key="11">
    <source>
        <dbReference type="Pfam" id="PF08245"/>
    </source>
</evidence>
<dbReference type="GO" id="GO:0008765">
    <property type="term" value="F:UDP-N-acetylmuramoylalanyl-D-glutamate-2,6-diaminopimelate ligase activity"/>
    <property type="evidence" value="ECO:0007669"/>
    <property type="project" value="UniProtKB-EC"/>
</dbReference>
<dbReference type="InterPro" id="IPR013221">
    <property type="entry name" value="Mur_ligase_cen"/>
</dbReference>
<dbReference type="PROSITE" id="PS01011">
    <property type="entry name" value="FOLYLPOLYGLU_SYNT_1"/>
    <property type="match status" value="1"/>
</dbReference>
<reference evidence="12 13" key="1">
    <citation type="submission" date="2024-06" db="EMBL/GenBank/DDBJ databases">
        <title>Genomic Encyclopedia of Type Strains, Phase V (KMG-V): Genome sequencing to study the core and pangenomes of soil and plant-associated prokaryotes.</title>
        <authorList>
            <person name="Whitman W."/>
        </authorList>
    </citation>
    <scope>NUCLEOTIDE SEQUENCE [LARGE SCALE GENOMIC DNA]</scope>
    <source>
        <strain evidence="12 13">NE40</strain>
    </source>
</reference>
<evidence type="ECO:0000259" key="10">
    <source>
        <dbReference type="Pfam" id="PF02875"/>
    </source>
</evidence>
<feature type="domain" description="Mur ligase C-terminal" evidence="10">
    <location>
        <begin position="321"/>
        <end position="449"/>
    </location>
</feature>
<keyword evidence="4" id="KW-0547">Nucleotide-binding</keyword>
<keyword evidence="13" id="KW-1185">Reference proteome</keyword>
<protein>
    <submittedName>
        <fullName evidence="12">UDP-N-acetylmuramoyl-L-alanyl-D-glutamate--2, 6-diaminopimelate ligase</fullName>
        <ecNumber evidence="12">6.3.2.13</ecNumber>
    </submittedName>
</protein>
<evidence type="ECO:0000256" key="1">
    <source>
        <dbReference type="ARBA" id="ARBA00005898"/>
    </source>
</evidence>